<dbReference type="PANTHER" id="PTHR35279:SF1">
    <property type="entry name" value="ARABINANASE_LEVANSUCRASE_INVERTASE"/>
    <property type="match status" value="1"/>
</dbReference>
<comment type="caution">
    <text evidence="1">The sequence shown here is derived from an EMBL/GenBank/DDBJ whole genome shotgun (WGS) entry which is preliminary data.</text>
</comment>
<dbReference type="SUPFAM" id="SSF75005">
    <property type="entry name" value="Arabinanase/levansucrase/invertase"/>
    <property type="match status" value="1"/>
</dbReference>
<gene>
    <name evidence="1" type="ORF">JK634_09965</name>
</gene>
<accession>A0A937K5B4</accession>
<dbReference type="InterPro" id="IPR023296">
    <property type="entry name" value="Glyco_hydro_beta-prop_sf"/>
</dbReference>
<sequence>MKINEVNNNFQNQGNRNIYVINAGGTPSIQEGIYAKMPPPMIEGRLYLATDQGIIYRDTGKQWVYLQLGPQGPRGFQGPPGSPGISYITGMDAPTCDIGQIGDIYINTCTGQMYLKLDASNRPSCTWIEYVNNPVYDTLTPAYYQTVRYDQFEFAPYGPAAFYKMWYDYDSNGGIAMATSPDGINWTTYPQNLTGLSATARHSRVLFSRDGFGNNTPYRIWYWDSPDPYIHPGDETHMLRTAVSVDGINWTQDQTITQEQSDKLIPFSIYNGSYGPADVLYYPENSSLVIDKTKPFNNRYVMYYDVTNGSIEEVALAVSNNGLNWTRIGNQPVLPHGCHGQWDENYACEGAVVIRTEPNCFKMWYSGGVDSSHEGVGCASSNDGIHWTKYADNPIFSIFNNVAWRTARTYNPWVIYDPLQFSGHGGSESYKFWLTGGNILDHPDIGYANMNSCYWLPLK</sequence>
<evidence type="ECO:0000313" key="2">
    <source>
        <dbReference type="Proteomes" id="UP000623681"/>
    </source>
</evidence>
<proteinExistence type="predicted"/>
<dbReference type="Proteomes" id="UP000623681">
    <property type="component" value="Unassembled WGS sequence"/>
</dbReference>
<dbReference type="AlphaFoldDB" id="A0A937K5B4"/>
<dbReference type="Gene3D" id="2.115.10.20">
    <property type="entry name" value="Glycosyl hydrolase domain, family 43"/>
    <property type="match status" value="2"/>
</dbReference>
<protein>
    <submittedName>
        <fullName evidence="1">Uncharacterized protein</fullName>
    </submittedName>
</protein>
<reference evidence="1" key="1">
    <citation type="submission" date="2021-01" db="EMBL/GenBank/DDBJ databases">
        <title>Genome public.</title>
        <authorList>
            <person name="Liu C."/>
            <person name="Sun Q."/>
        </authorList>
    </citation>
    <scope>NUCLEOTIDE SEQUENCE</scope>
    <source>
        <strain evidence="1">YIM B02565</strain>
    </source>
</reference>
<organism evidence="1 2">
    <name type="scientific">Clostridium paridis</name>
    <dbReference type="NCBI Taxonomy" id="2803863"/>
    <lineage>
        <taxon>Bacteria</taxon>
        <taxon>Bacillati</taxon>
        <taxon>Bacillota</taxon>
        <taxon>Clostridia</taxon>
        <taxon>Eubacteriales</taxon>
        <taxon>Clostridiaceae</taxon>
        <taxon>Clostridium</taxon>
    </lineage>
</organism>
<evidence type="ECO:0000313" key="1">
    <source>
        <dbReference type="EMBL" id="MBL4932130.1"/>
    </source>
</evidence>
<dbReference type="EMBL" id="JAESWA010000022">
    <property type="protein sequence ID" value="MBL4932130.1"/>
    <property type="molecule type" value="Genomic_DNA"/>
</dbReference>
<name>A0A937K5B4_9CLOT</name>
<dbReference type="RefSeq" id="WP_202767505.1">
    <property type="nucleotide sequence ID" value="NZ_JAESWA010000022.1"/>
</dbReference>
<dbReference type="PANTHER" id="PTHR35279">
    <property type="match status" value="1"/>
</dbReference>
<keyword evidence="2" id="KW-1185">Reference proteome</keyword>